<dbReference type="Proteomes" id="UP000183794">
    <property type="component" value="Unassembled WGS sequence"/>
</dbReference>
<protein>
    <recommendedName>
        <fullName evidence="4">Secreted protein</fullName>
    </recommendedName>
</protein>
<feature type="chain" id="PRO_5012069104" description="Secreted protein" evidence="1">
    <location>
        <begin position="26"/>
        <end position="95"/>
    </location>
</feature>
<name>A0A1K9ZQZ5_9GAMM</name>
<dbReference type="RefSeq" id="WP_075497975.1">
    <property type="nucleotide sequence ID" value="NZ_CAWRBC010000034.1"/>
</dbReference>
<dbReference type="AlphaFoldDB" id="A0A1K9ZQZ5"/>
<organism evidence="2 3">
    <name type="scientific">Moritella viscosa</name>
    <dbReference type="NCBI Taxonomy" id="80854"/>
    <lineage>
        <taxon>Bacteria</taxon>
        <taxon>Pseudomonadati</taxon>
        <taxon>Pseudomonadota</taxon>
        <taxon>Gammaproteobacteria</taxon>
        <taxon>Alteromonadales</taxon>
        <taxon>Moritellaceae</taxon>
        <taxon>Moritella</taxon>
    </lineage>
</organism>
<dbReference type="EMBL" id="FPLD01000064">
    <property type="protein sequence ID" value="SGZ00802.1"/>
    <property type="molecule type" value="Genomic_DNA"/>
</dbReference>
<gene>
    <name evidence="2" type="ORF">NVI5450_2348</name>
</gene>
<evidence type="ECO:0000313" key="2">
    <source>
        <dbReference type="EMBL" id="SGZ00802.1"/>
    </source>
</evidence>
<evidence type="ECO:0000256" key="1">
    <source>
        <dbReference type="SAM" id="SignalP"/>
    </source>
</evidence>
<keyword evidence="1" id="KW-0732">Signal</keyword>
<evidence type="ECO:0000313" key="3">
    <source>
        <dbReference type="Proteomes" id="UP000183794"/>
    </source>
</evidence>
<accession>A0A1K9ZQZ5</accession>
<reference evidence="2 3" key="1">
    <citation type="submission" date="2016-11" db="EMBL/GenBank/DDBJ databases">
        <authorList>
            <person name="Jaros S."/>
            <person name="Januszkiewicz K."/>
            <person name="Wedrychowicz H."/>
        </authorList>
    </citation>
    <scope>NUCLEOTIDE SEQUENCE [LARGE SCALE GENOMIC DNA]</scope>
    <source>
        <strain evidence="2">NVI 5450</strain>
    </source>
</reference>
<dbReference type="OrthoDB" id="5884006at2"/>
<feature type="signal peptide" evidence="1">
    <location>
        <begin position="1"/>
        <end position="25"/>
    </location>
</feature>
<sequence length="95" mass="10061">MKKQLKKSIQLLTLCCLFSSTTALAGGTMGGNPGDLSKMKPLLEANWNGKSGIQHTASYGVIVQWEADVCGTLNGLVTDVDKCTKTISVVNSTNQ</sequence>
<evidence type="ECO:0008006" key="4">
    <source>
        <dbReference type="Google" id="ProtNLM"/>
    </source>
</evidence>
<proteinExistence type="predicted"/>